<name>A0ABX7TH87_9GAMM</name>
<dbReference type="RefSeq" id="WP_207974015.1">
    <property type="nucleotide sequence ID" value="NZ_CP071770.1"/>
</dbReference>
<gene>
    <name evidence="1" type="ORF">J4G45_05990</name>
</gene>
<dbReference type="PROSITE" id="PS51257">
    <property type="entry name" value="PROKAR_LIPOPROTEIN"/>
    <property type="match status" value="1"/>
</dbReference>
<accession>A0ABX7TH87</accession>
<dbReference type="Proteomes" id="UP000663954">
    <property type="component" value="Chromosome"/>
</dbReference>
<keyword evidence="2" id="KW-1185">Reference proteome</keyword>
<proteinExistence type="predicted"/>
<dbReference type="EMBL" id="CP071770">
    <property type="protein sequence ID" value="QTD62703.1"/>
    <property type="molecule type" value="Genomic_DNA"/>
</dbReference>
<reference evidence="1 2" key="1">
    <citation type="journal article" date="2020" name="Front. Cell. Infect. Microbiol.">
        <title>Characterization of Three Porcine Acinetobacter towneri Strains Co-Harboring tet(X3) and bla OXA-58.</title>
        <authorList>
            <person name="Ma J."/>
            <person name="Wang J."/>
            <person name="Feng J."/>
            <person name="Liu Y."/>
            <person name="Yang B."/>
            <person name="Li R."/>
            <person name="Bai L."/>
            <person name="He T."/>
            <person name="Wang X."/>
            <person name="Yang Z."/>
        </authorList>
    </citation>
    <scope>NUCLEOTIDE SEQUENCE [LARGE SCALE GENOMIC DNA]</scope>
    <source>
        <strain evidence="1 2">GX5</strain>
    </source>
</reference>
<organism evidence="1 2">
    <name type="scientific">Acinetobacter towneri</name>
    <dbReference type="NCBI Taxonomy" id="202956"/>
    <lineage>
        <taxon>Bacteria</taxon>
        <taxon>Pseudomonadati</taxon>
        <taxon>Pseudomonadota</taxon>
        <taxon>Gammaproteobacteria</taxon>
        <taxon>Moraxellales</taxon>
        <taxon>Moraxellaceae</taxon>
        <taxon>Acinetobacter</taxon>
    </lineage>
</organism>
<protein>
    <submittedName>
        <fullName evidence="1">Kynureninase</fullName>
    </submittedName>
</protein>
<evidence type="ECO:0000313" key="1">
    <source>
        <dbReference type="EMBL" id="QTD62703.1"/>
    </source>
</evidence>
<evidence type="ECO:0000313" key="2">
    <source>
        <dbReference type="Proteomes" id="UP000663954"/>
    </source>
</evidence>
<sequence length="72" mass="8144">MKYSILLLALILTGCEKPNSKPTYGETGLPKNCRAIVQNAIDEWRKGNYTTEETMGSLERNCGAHGYSWEYK</sequence>